<evidence type="ECO:0000259" key="2">
    <source>
        <dbReference type="Pfam" id="PF17667"/>
    </source>
</evidence>
<feature type="domain" description="Fungal-type protein kinase" evidence="2">
    <location>
        <begin position="246"/>
        <end position="629"/>
    </location>
</feature>
<feature type="region of interest" description="Disordered" evidence="1">
    <location>
        <begin position="1"/>
        <end position="27"/>
    </location>
</feature>
<feature type="compositionally biased region" description="Acidic residues" evidence="1">
    <location>
        <begin position="192"/>
        <end position="207"/>
    </location>
</feature>
<feature type="compositionally biased region" description="Low complexity" evidence="1">
    <location>
        <begin position="1"/>
        <end position="16"/>
    </location>
</feature>
<sequence length="852" mass="96757">MADSQIVVAPANTVTPPTTPINAAPPPTVEQTPLAFKSTANAFAMEEPLLDDVYLEISEETRGHYLVGISPQNFLDSFLPWKQPTPEDAPEPDRVSLLQSVPPIEKARKEEVMYKPFVDALNGWVTGTDNQQSLVFKRFNNPDSTCGRMNVDIATYWEKDTPSTSTSFAHQQTHEEFKVSHRYDAFAHALDEGPEEEEEDTSQEDADPAAVAGPQLEDDDDVGLFEVKTEDVDDKLPDLTADVEKDTQISNQTRGQIAAYAGVVLSMAFRSHFFSMLIIGKYARFIRWDRRGAIVTHRFDYTKSPTLIFSFYRRYGQLTHRERGFDLSAKPWQGAVPQNVCEAFDSYYRRSWHGGSKFNHRTGKDEPAEPASRQRFFTIAVKDRNPDPTAAHLEEIYFVPAPAFRRTCLSPFTRATRRCLAFFDAPDKKDQQMCFMKDSWQETSARSAPEADIYRRLHSHGVENIASMRLGGDVDDLVTVTQDWFHVLSQSGKYQKMGHLVCHRLILNTVARDLSTFVWCKVLLSCLADAMEAAQQAYKAGVLHRDISAGNVMIVRNHETGEWKGILIDWDMCLLWEEQKLIGEVRTQRTGTWAFIAAELLMLPEPGAAPVIHSLWHDMESFFWVLLYQALRYLRHNLLPEQTYRRMKALFLDPMRVGGRTYGGDEKENTLQFCSLKTQRKKVASFTISGLNDFLETAGHFLHSRYQPKNELPDCDLNNPDDKWLPNLLRSTADSMAPLNVTRTALASPTNDSQPPADRALWKNASVKDASIDFFINTWVADTKDTKAAHNRHFQSVSNSVINFLDGLRVSHSSKRARDDIDDTPDTKAKTEVRPTVKLEHVPPSTKRVRRR</sequence>
<name>A0A8H7Y5D1_PSICU</name>
<comment type="caution">
    <text evidence="3">The sequence shown here is derived from an EMBL/GenBank/DDBJ whole genome shotgun (WGS) entry which is preliminary data.</text>
</comment>
<dbReference type="InterPro" id="IPR011009">
    <property type="entry name" value="Kinase-like_dom_sf"/>
</dbReference>
<dbReference type="PANTHER" id="PTHR38248:SF2">
    <property type="entry name" value="FUNK1 11"/>
    <property type="match status" value="1"/>
</dbReference>
<dbReference type="PROSITE" id="PS00109">
    <property type="entry name" value="PROTEIN_KINASE_TYR"/>
    <property type="match status" value="1"/>
</dbReference>
<evidence type="ECO:0000313" key="3">
    <source>
        <dbReference type="EMBL" id="KAG5171433.1"/>
    </source>
</evidence>
<feature type="region of interest" description="Disordered" evidence="1">
    <location>
        <begin position="813"/>
        <end position="833"/>
    </location>
</feature>
<dbReference type="AlphaFoldDB" id="A0A8H7Y5D1"/>
<protein>
    <recommendedName>
        <fullName evidence="2">Fungal-type protein kinase domain-containing protein</fullName>
    </recommendedName>
</protein>
<accession>A0A8H7Y5D1</accession>
<dbReference type="PANTHER" id="PTHR38248">
    <property type="entry name" value="FUNK1 6"/>
    <property type="match status" value="1"/>
</dbReference>
<proteinExistence type="predicted"/>
<dbReference type="Gene3D" id="1.10.510.10">
    <property type="entry name" value="Transferase(Phosphotransferase) domain 1"/>
    <property type="match status" value="1"/>
</dbReference>
<dbReference type="OrthoDB" id="3271139at2759"/>
<dbReference type="SUPFAM" id="SSF56112">
    <property type="entry name" value="Protein kinase-like (PK-like)"/>
    <property type="match status" value="1"/>
</dbReference>
<dbReference type="InterPro" id="IPR008266">
    <property type="entry name" value="Tyr_kinase_AS"/>
</dbReference>
<dbReference type="EMBL" id="JAFIQS010000003">
    <property type="protein sequence ID" value="KAG5171433.1"/>
    <property type="molecule type" value="Genomic_DNA"/>
</dbReference>
<dbReference type="Pfam" id="PF17667">
    <property type="entry name" value="Pkinase_fungal"/>
    <property type="match status" value="1"/>
</dbReference>
<dbReference type="GO" id="GO:0004672">
    <property type="term" value="F:protein kinase activity"/>
    <property type="evidence" value="ECO:0007669"/>
    <property type="project" value="InterPro"/>
</dbReference>
<gene>
    <name evidence="3" type="ORF">JR316_003519</name>
</gene>
<reference evidence="3" key="1">
    <citation type="submission" date="2021-02" db="EMBL/GenBank/DDBJ databases">
        <title>Psilocybe cubensis genome.</title>
        <authorList>
            <person name="Mckernan K.J."/>
            <person name="Crawford S."/>
            <person name="Trippe A."/>
            <person name="Kane L.T."/>
            <person name="Mclaughlin S."/>
        </authorList>
    </citation>
    <scope>NUCLEOTIDE SEQUENCE [LARGE SCALE GENOMIC DNA]</scope>
    <source>
        <strain evidence="3">MGC-MH-2018</strain>
    </source>
</reference>
<feature type="region of interest" description="Disordered" evidence="1">
    <location>
        <begin position="191"/>
        <end position="216"/>
    </location>
</feature>
<evidence type="ECO:0000256" key="1">
    <source>
        <dbReference type="SAM" id="MobiDB-lite"/>
    </source>
</evidence>
<dbReference type="InterPro" id="IPR040976">
    <property type="entry name" value="Pkinase_fungal"/>
</dbReference>
<feature type="compositionally biased region" description="Pro residues" evidence="1">
    <location>
        <begin position="17"/>
        <end position="27"/>
    </location>
</feature>
<organism evidence="3">
    <name type="scientific">Psilocybe cubensis</name>
    <name type="common">Psychedelic mushroom</name>
    <name type="synonym">Stropharia cubensis</name>
    <dbReference type="NCBI Taxonomy" id="181762"/>
    <lineage>
        <taxon>Eukaryota</taxon>
        <taxon>Fungi</taxon>
        <taxon>Dikarya</taxon>
        <taxon>Basidiomycota</taxon>
        <taxon>Agaricomycotina</taxon>
        <taxon>Agaricomycetes</taxon>
        <taxon>Agaricomycetidae</taxon>
        <taxon>Agaricales</taxon>
        <taxon>Agaricineae</taxon>
        <taxon>Strophariaceae</taxon>
        <taxon>Psilocybe</taxon>
    </lineage>
</organism>